<comment type="caution">
    <text evidence="1">The sequence shown here is derived from an EMBL/GenBank/DDBJ whole genome shotgun (WGS) entry which is preliminary data.</text>
</comment>
<dbReference type="Proteomes" id="UP000800235">
    <property type="component" value="Unassembled WGS sequence"/>
</dbReference>
<sequence>MTELTSFREFHTADLHPHDAKLIQSNAGEGKASNIFPFLKLAAETRNEIYQILCSSLTNESPLCYSPTCAVCTGSNIRSIVENTTHLLFTAMSILPFVLSCKQILAEFPKAYFNSHTFTFTVEGLQSFAAKLGNQGLDLVRNVRIEMPMLKVWFEGPDKFRGQDWITDRNALLKRKSNREKRYSGYSGSGSYEEYVAWKTDRKYKGWSVGFGRVSLEDSSSRFWDTVRNDALAKYITSGIISKVLIPSRDTDEDYDGSYLYQVVHVYINKDLASKSNWGSYWGFFGRQWSLDSAAKLLSLESEAHGVQFKFENMTQFPKIGACYRYKYEGCTISKKKKKENSEVST</sequence>
<accession>A0A9P4NUG0</accession>
<gene>
    <name evidence="1" type="ORF">EJ08DRAFT_732979</name>
</gene>
<keyword evidence="2" id="KW-1185">Reference proteome</keyword>
<evidence type="ECO:0000313" key="2">
    <source>
        <dbReference type="Proteomes" id="UP000800235"/>
    </source>
</evidence>
<dbReference type="EMBL" id="MU007029">
    <property type="protein sequence ID" value="KAF2431907.1"/>
    <property type="molecule type" value="Genomic_DNA"/>
</dbReference>
<name>A0A9P4NUG0_9PEZI</name>
<dbReference type="AlphaFoldDB" id="A0A9P4NUG0"/>
<organism evidence="1 2">
    <name type="scientific">Tothia fuscella</name>
    <dbReference type="NCBI Taxonomy" id="1048955"/>
    <lineage>
        <taxon>Eukaryota</taxon>
        <taxon>Fungi</taxon>
        <taxon>Dikarya</taxon>
        <taxon>Ascomycota</taxon>
        <taxon>Pezizomycotina</taxon>
        <taxon>Dothideomycetes</taxon>
        <taxon>Pleosporomycetidae</taxon>
        <taxon>Venturiales</taxon>
        <taxon>Cylindrosympodiaceae</taxon>
        <taxon>Tothia</taxon>
    </lineage>
</organism>
<evidence type="ECO:0000313" key="1">
    <source>
        <dbReference type="EMBL" id="KAF2431907.1"/>
    </source>
</evidence>
<protein>
    <submittedName>
        <fullName evidence="1">Uncharacterized protein</fullName>
    </submittedName>
</protein>
<dbReference type="PANTHER" id="PTHR42085">
    <property type="entry name" value="F-BOX DOMAIN-CONTAINING PROTEIN"/>
    <property type="match status" value="1"/>
</dbReference>
<dbReference type="InterPro" id="IPR038883">
    <property type="entry name" value="AN11006-like"/>
</dbReference>
<dbReference type="PANTHER" id="PTHR42085:SF1">
    <property type="entry name" value="F-BOX DOMAIN-CONTAINING PROTEIN"/>
    <property type="match status" value="1"/>
</dbReference>
<proteinExistence type="predicted"/>
<reference evidence="1" key="1">
    <citation type="journal article" date="2020" name="Stud. Mycol.">
        <title>101 Dothideomycetes genomes: a test case for predicting lifestyles and emergence of pathogens.</title>
        <authorList>
            <person name="Haridas S."/>
            <person name="Albert R."/>
            <person name="Binder M."/>
            <person name="Bloem J."/>
            <person name="Labutti K."/>
            <person name="Salamov A."/>
            <person name="Andreopoulos B."/>
            <person name="Baker S."/>
            <person name="Barry K."/>
            <person name="Bills G."/>
            <person name="Bluhm B."/>
            <person name="Cannon C."/>
            <person name="Castanera R."/>
            <person name="Culley D."/>
            <person name="Daum C."/>
            <person name="Ezra D."/>
            <person name="Gonzalez J."/>
            <person name="Henrissat B."/>
            <person name="Kuo A."/>
            <person name="Liang C."/>
            <person name="Lipzen A."/>
            <person name="Lutzoni F."/>
            <person name="Magnuson J."/>
            <person name="Mondo S."/>
            <person name="Nolan M."/>
            <person name="Ohm R."/>
            <person name="Pangilinan J."/>
            <person name="Park H.-J."/>
            <person name="Ramirez L."/>
            <person name="Alfaro M."/>
            <person name="Sun H."/>
            <person name="Tritt A."/>
            <person name="Yoshinaga Y."/>
            <person name="Zwiers L.-H."/>
            <person name="Turgeon B."/>
            <person name="Goodwin S."/>
            <person name="Spatafora J."/>
            <person name="Crous P."/>
            <person name="Grigoriev I."/>
        </authorList>
    </citation>
    <scope>NUCLEOTIDE SEQUENCE</scope>
    <source>
        <strain evidence="1">CBS 130266</strain>
    </source>
</reference>